<comment type="caution">
    <text evidence="1">The sequence shown here is derived from an EMBL/GenBank/DDBJ whole genome shotgun (WGS) entry which is preliminary data.</text>
</comment>
<accession>A0AAV4NBY3</accession>
<dbReference type="AlphaFoldDB" id="A0AAV4NBY3"/>
<proteinExistence type="predicted"/>
<evidence type="ECO:0000313" key="2">
    <source>
        <dbReference type="Proteomes" id="UP001054945"/>
    </source>
</evidence>
<reference evidence="1 2" key="1">
    <citation type="submission" date="2021-06" db="EMBL/GenBank/DDBJ databases">
        <title>Caerostris extrusa draft genome.</title>
        <authorList>
            <person name="Kono N."/>
            <person name="Arakawa K."/>
        </authorList>
    </citation>
    <scope>NUCLEOTIDE SEQUENCE [LARGE SCALE GENOMIC DNA]</scope>
</reference>
<organism evidence="1 2">
    <name type="scientific">Caerostris extrusa</name>
    <name type="common">Bark spider</name>
    <name type="synonym">Caerostris bankana</name>
    <dbReference type="NCBI Taxonomy" id="172846"/>
    <lineage>
        <taxon>Eukaryota</taxon>
        <taxon>Metazoa</taxon>
        <taxon>Ecdysozoa</taxon>
        <taxon>Arthropoda</taxon>
        <taxon>Chelicerata</taxon>
        <taxon>Arachnida</taxon>
        <taxon>Araneae</taxon>
        <taxon>Araneomorphae</taxon>
        <taxon>Entelegynae</taxon>
        <taxon>Araneoidea</taxon>
        <taxon>Araneidae</taxon>
        <taxon>Caerostris</taxon>
    </lineage>
</organism>
<evidence type="ECO:0000313" key="1">
    <source>
        <dbReference type="EMBL" id="GIX81998.1"/>
    </source>
</evidence>
<gene>
    <name evidence="1" type="ORF">CEXT_211261</name>
</gene>
<sequence length="77" mass="9018">MPCVFKRTNRESPFDFHKASRHHSPRVMDYRCTKLKTMGWLKPYLLGISKPLQVTRLFTSPVINLRPKTGFVIGKRT</sequence>
<dbReference type="Proteomes" id="UP001054945">
    <property type="component" value="Unassembled WGS sequence"/>
</dbReference>
<protein>
    <submittedName>
        <fullName evidence="1">Uncharacterized protein</fullName>
    </submittedName>
</protein>
<name>A0AAV4NBY3_CAEEX</name>
<dbReference type="EMBL" id="BPLR01020732">
    <property type="protein sequence ID" value="GIX81998.1"/>
    <property type="molecule type" value="Genomic_DNA"/>
</dbReference>
<keyword evidence="2" id="KW-1185">Reference proteome</keyword>